<evidence type="ECO:0000256" key="2">
    <source>
        <dbReference type="ARBA" id="ARBA00023012"/>
    </source>
</evidence>
<dbReference type="PANTHER" id="PTHR48111">
    <property type="entry name" value="REGULATOR OF RPOS"/>
    <property type="match status" value="1"/>
</dbReference>
<name>A0ABV7J5F7_9GAMM</name>
<dbReference type="InterPro" id="IPR001867">
    <property type="entry name" value="OmpR/PhoB-type_DNA-bd"/>
</dbReference>
<dbReference type="SMART" id="SM00448">
    <property type="entry name" value="REC"/>
    <property type="match status" value="1"/>
</dbReference>
<keyword evidence="1 6" id="KW-0597">Phosphoprotein</keyword>
<protein>
    <submittedName>
        <fullName evidence="10">Response regulator transcription factor</fullName>
    </submittedName>
</protein>
<dbReference type="Proteomes" id="UP001595533">
    <property type="component" value="Unassembled WGS sequence"/>
</dbReference>
<dbReference type="PANTHER" id="PTHR48111:SF22">
    <property type="entry name" value="REGULATOR OF RPOS"/>
    <property type="match status" value="1"/>
</dbReference>
<evidence type="ECO:0000313" key="10">
    <source>
        <dbReference type="EMBL" id="MFC3193385.1"/>
    </source>
</evidence>
<evidence type="ECO:0000256" key="4">
    <source>
        <dbReference type="ARBA" id="ARBA00023125"/>
    </source>
</evidence>
<evidence type="ECO:0000259" key="8">
    <source>
        <dbReference type="PROSITE" id="PS50110"/>
    </source>
</evidence>
<gene>
    <name evidence="10" type="ORF">ACFODZ_03910</name>
</gene>
<keyword evidence="2" id="KW-0902">Two-component regulatory system</keyword>
<dbReference type="Gene3D" id="3.40.50.2300">
    <property type="match status" value="1"/>
</dbReference>
<organism evidence="10 11">
    <name type="scientific">Marinicella sediminis</name>
    <dbReference type="NCBI Taxonomy" id="1792834"/>
    <lineage>
        <taxon>Bacteria</taxon>
        <taxon>Pseudomonadati</taxon>
        <taxon>Pseudomonadota</taxon>
        <taxon>Gammaproteobacteria</taxon>
        <taxon>Lysobacterales</taxon>
        <taxon>Marinicellaceae</taxon>
        <taxon>Marinicella</taxon>
    </lineage>
</organism>
<feature type="domain" description="OmpR/PhoB-type" evidence="9">
    <location>
        <begin position="131"/>
        <end position="228"/>
    </location>
</feature>
<dbReference type="Pfam" id="PF00486">
    <property type="entry name" value="Trans_reg_C"/>
    <property type="match status" value="1"/>
</dbReference>
<dbReference type="SMART" id="SM00862">
    <property type="entry name" value="Trans_reg_C"/>
    <property type="match status" value="1"/>
</dbReference>
<evidence type="ECO:0000259" key="9">
    <source>
        <dbReference type="PROSITE" id="PS51755"/>
    </source>
</evidence>
<dbReference type="InterPro" id="IPR001789">
    <property type="entry name" value="Sig_transdc_resp-reg_receiver"/>
</dbReference>
<dbReference type="EMBL" id="JBHRTS010000002">
    <property type="protein sequence ID" value="MFC3193385.1"/>
    <property type="molecule type" value="Genomic_DNA"/>
</dbReference>
<dbReference type="Gene3D" id="1.10.10.10">
    <property type="entry name" value="Winged helix-like DNA-binding domain superfamily/Winged helix DNA-binding domain"/>
    <property type="match status" value="1"/>
</dbReference>
<evidence type="ECO:0000256" key="7">
    <source>
        <dbReference type="PROSITE-ProRule" id="PRU01091"/>
    </source>
</evidence>
<dbReference type="CDD" id="cd17574">
    <property type="entry name" value="REC_OmpR"/>
    <property type="match status" value="1"/>
</dbReference>
<keyword evidence="5" id="KW-0804">Transcription</keyword>
<evidence type="ECO:0000256" key="1">
    <source>
        <dbReference type="ARBA" id="ARBA00022553"/>
    </source>
</evidence>
<evidence type="ECO:0000256" key="5">
    <source>
        <dbReference type="ARBA" id="ARBA00023163"/>
    </source>
</evidence>
<evidence type="ECO:0000256" key="6">
    <source>
        <dbReference type="PROSITE-ProRule" id="PRU00169"/>
    </source>
</evidence>
<dbReference type="InterPro" id="IPR011006">
    <property type="entry name" value="CheY-like_superfamily"/>
</dbReference>
<dbReference type="PROSITE" id="PS50110">
    <property type="entry name" value="RESPONSE_REGULATORY"/>
    <property type="match status" value="1"/>
</dbReference>
<dbReference type="RefSeq" id="WP_077410073.1">
    <property type="nucleotide sequence ID" value="NZ_JBHRTS010000002.1"/>
</dbReference>
<keyword evidence="3" id="KW-0805">Transcription regulation</keyword>
<evidence type="ECO:0000313" key="11">
    <source>
        <dbReference type="Proteomes" id="UP001595533"/>
    </source>
</evidence>
<dbReference type="SUPFAM" id="SSF52172">
    <property type="entry name" value="CheY-like"/>
    <property type="match status" value="1"/>
</dbReference>
<accession>A0ABV7J5F7</accession>
<dbReference type="CDD" id="cd00383">
    <property type="entry name" value="trans_reg_C"/>
    <property type="match status" value="1"/>
</dbReference>
<dbReference type="InterPro" id="IPR039420">
    <property type="entry name" value="WalR-like"/>
</dbReference>
<keyword evidence="11" id="KW-1185">Reference proteome</keyword>
<reference evidence="11" key="1">
    <citation type="journal article" date="2019" name="Int. J. Syst. Evol. Microbiol.">
        <title>The Global Catalogue of Microorganisms (GCM) 10K type strain sequencing project: providing services to taxonomists for standard genome sequencing and annotation.</title>
        <authorList>
            <consortium name="The Broad Institute Genomics Platform"/>
            <consortium name="The Broad Institute Genome Sequencing Center for Infectious Disease"/>
            <person name="Wu L."/>
            <person name="Ma J."/>
        </authorList>
    </citation>
    <scope>NUCLEOTIDE SEQUENCE [LARGE SCALE GENOMIC DNA]</scope>
    <source>
        <strain evidence="11">KCTC 42953</strain>
    </source>
</reference>
<feature type="domain" description="Response regulatory" evidence="8">
    <location>
        <begin position="8"/>
        <end position="123"/>
    </location>
</feature>
<proteinExistence type="predicted"/>
<feature type="modified residue" description="4-aspartylphosphate" evidence="6">
    <location>
        <position position="57"/>
    </location>
</feature>
<dbReference type="PROSITE" id="PS51755">
    <property type="entry name" value="OMPR_PHOB"/>
    <property type="match status" value="1"/>
</dbReference>
<dbReference type="InterPro" id="IPR036388">
    <property type="entry name" value="WH-like_DNA-bd_sf"/>
</dbReference>
<comment type="caution">
    <text evidence="10">The sequence shown here is derived from an EMBL/GenBank/DDBJ whole genome shotgun (WGS) entry which is preliminary data.</text>
</comment>
<evidence type="ECO:0000256" key="3">
    <source>
        <dbReference type="ARBA" id="ARBA00023015"/>
    </source>
</evidence>
<keyword evidence="4 7" id="KW-0238">DNA-binding</keyword>
<sequence length="230" mass="26065">MQAEDNISVLVIEDQRELAHNISRYFEPLGYLTDFAYTGTQGLNLALENYYDVIILDVMLPGLDGLMVCSVIRQKSKRHIPIIMLTARDTLDDKVQGFENGADDYLTKPFELKELHMRCLALAKRNGFSKNSVLTIGDLSVDLKQQTAHRAGTLLELHAMSFKLLALLAEAYPREVTRSEIRQKLWGDEPTESDAIRSHIYQLRTVVDKPFEFAMIKTHHGVGFSLQADP</sequence>
<feature type="DNA-binding region" description="OmpR/PhoB-type" evidence="7">
    <location>
        <begin position="131"/>
        <end position="228"/>
    </location>
</feature>
<dbReference type="Pfam" id="PF00072">
    <property type="entry name" value="Response_reg"/>
    <property type="match status" value="1"/>
</dbReference>